<comment type="caution">
    <text evidence="2">The sequence shown here is derived from an EMBL/GenBank/DDBJ whole genome shotgun (WGS) entry which is preliminary data.</text>
</comment>
<name>A0A100ICP2_ASPNG</name>
<proteinExistence type="predicted"/>
<protein>
    <submittedName>
        <fullName evidence="2">Uncharacterized protein</fullName>
    </submittedName>
</protein>
<gene>
    <name evidence="2" type="ORF">ABL_02532</name>
</gene>
<evidence type="ECO:0000313" key="3">
    <source>
        <dbReference type="Proteomes" id="UP000068243"/>
    </source>
</evidence>
<dbReference type="Proteomes" id="UP000068243">
    <property type="component" value="Unassembled WGS sequence"/>
</dbReference>
<evidence type="ECO:0000313" key="2">
    <source>
        <dbReference type="EMBL" id="GAQ38201.1"/>
    </source>
</evidence>
<reference evidence="3" key="1">
    <citation type="journal article" date="2016" name="Genome Announc.">
        <title>Draft genome sequence of Aspergillus niger strain An76.</title>
        <authorList>
            <person name="Gong W."/>
            <person name="Cheng Z."/>
            <person name="Zhang H."/>
            <person name="Liu L."/>
            <person name="Gao P."/>
            <person name="Wang L."/>
        </authorList>
    </citation>
    <scope>NUCLEOTIDE SEQUENCE [LARGE SCALE GENOMIC DNA]</scope>
    <source>
        <strain evidence="3">An76</strain>
    </source>
</reference>
<evidence type="ECO:0000256" key="1">
    <source>
        <dbReference type="SAM" id="Phobius"/>
    </source>
</evidence>
<dbReference type="AlphaFoldDB" id="A0A100ICP2"/>
<dbReference type="OrthoDB" id="4509612at2759"/>
<sequence>MPHSTSKEFSNPQSSNEANSRTYVSYPWYWVVPIVIIAIIWYYISLAKDREILICDGTEVKIPYCLQCSGSCVLECGGDKVTIPLCEEPVDPPSPVGGGGQRLLGRDGRPFVVEMLASDVEMAATKGRKMAWAGTASVNWASGQGIEETTAKQLGICWGTLTDGNMTYDCVEIKT</sequence>
<accession>A0A100ICP2</accession>
<dbReference type="OMA" id="INWAGDA"/>
<feature type="transmembrane region" description="Helical" evidence="1">
    <location>
        <begin position="26"/>
        <end position="44"/>
    </location>
</feature>
<organism evidence="2 3">
    <name type="scientific">Aspergillus niger</name>
    <dbReference type="NCBI Taxonomy" id="5061"/>
    <lineage>
        <taxon>Eukaryota</taxon>
        <taxon>Fungi</taxon>
        <taxon>Dikarya</taxon>
        <taxon>Ascomycota</taxon>
        <taxon>Pezizomycotina</taxon>
        <taxon>Eurotiomycetes</taxon>
        <taxon>Eurotiomycetidae</taxon>
        <taxon>Eurotiales</taxon>
        <taxon>Aspergillaceae</taxon>
        <taxon>Aspergillus</taxon>
        <taxon>Aspergillus subgen. Circumdati</taxon>
    </lineage>
</organism>
<keyword evidence="1" id="KW-1133">Transmembrane helix</keyword>
<dbReference type="EMBL" id="BCMY01000003">
    <property type="protein sequence ID" value="GAQ38201.1"/>
    <property type="molecule type" value="Genomic_DNA"/>
</dbReference>
<keyword evidence="1" id="KW-0472">Membrane</keyword>
<keyword evidence="1" id="KW-0812">Transmembrane</keyword>